<organism evidence="3 4">
    <name type="scientific">Anisodus tanguticus</name>
    <dbReference type="NCBI Taxonomy" id="243964"/>
    <lineage>
        <taxon>Eukaryota</taxon>
        <taxon>Viridiplantae</taxon>
        <taxon>Streptophyta</taxon>
        <taxon>Embryophyta</taxon>
        <taxon>Tracheophyta</taxon>
        <taxon>Spermatophyta</taxon>
        <taxon>Magnoliopsida</taxon>
        <taxon>eudicotyledons</taxon>
        <taxon>Gunneridae</taxon>
        <taxon>Pentapetalae</taxon>
        <taxon>asterids</taxon>
        <taxon>lamiids</taxon>
        <taxon>Solanales</taxon>
        <taxon>Solanaceae</taxon>
        <taxon>Solanoideae</taxon>
        <taxon>Hyoscyameae</taxon>
        <taxon>Anisodus</taxon>
    </lineage>
</organism>
<dbReference type="Gene3D" id="1.10.132.130">
    <property type="match status" value="1"/>
</dbReference>
<dbReference type="PANTHER" id="PTHR12000:SF34">
    <property type="entry name" value="PREPROLEGUMAIN-RELATED"/>
    <property type="match status" value="1"/>
</dbReference>
<evidence type="ECO:0000256" key="1">
    <source>
        <dbReference type="ARBA" id="ARBA00009941"/>
    </source>
</evidence>
<dbReference type="InterPro" id="IPR048501">
    <property type="entry name" value="Legum_prodom"/>
</dbReference>
<dbReference type="Gene3D" id="3.40.50.1460">
    <property type="match status" value="1"/>
</dbReference>
<protein>
    <recommendedName>
        <fullName evidence="2">Legumain prodomain domain-containing protein</fullName>
    </recommendedName>
</protein>
<dbReference type="Pfam" id="PF20985">
    <property type="entry name" value="Legum_prodom"/>
    <property type="match status" value="1"/>
</dbReference>
<dbReference type="Proteomes" id="UP001291623">
    <property type="component" value="Unassembled WGS sequence"/>
</dbReference>
<dbReference type="GO" id="GO:0005773">
    <property type="term" value="C:vacuole"/>
    <property type="evidence" value="ECO:0007669"/>
    <property type="project" value="GOC"/>
</dbReference>
<dbReference type="InterPro" id="IPR001096">
    <property type="entry name" value="Peptidase_C13"/>
</dbReference>
<keyword evidence="4" id="KW-1185">Reference proteome</keyword>
<dbReference type="GO" id="GO:0004197">
    <property type="term" value="F:cysteine-type endopeptidase activity"/>
    <property type="evidence" value="ECO:0007669"/>
    <property type="project" value="TreeGrafter"/>
</dbReference>
<proteinExistence type="inferred from homology"/>
<dbReference type="PRINTS" id="PR00776">
    <property type="entry name" value="HEMOGLOBNASE"/>
</dbReference>
<dbReference type="GO" id="GO:0051603">
    <property type="term" value="P:proteolysis involved in protein catabolic process"/>
    <property type="evidence" value="ECO:0007669"/>
    <property type="project" value="TreeGrafter"/>
</dbReference>
<evidence type="ECO:0000313" key="3">
    <source>
        <dbReference type="EMBL" id="KAK4351556.1"/>
    </source>
</evidence>
<dbReference type="AlphaFoldDB" id="A0AAE1RGW6"/>
<dbReference type="InterPro" id="IPR046427">
    <property type="entry name" value="Legumain_prodom_sf"/>
</dbReference>
<comment type="caution">
    <text evidence="3">The sequence shown here is derived from an EMBL/GenBank/DDBJ whole genome shotgun (WGS) entry which is preliminary data.</text>
</comment>
<comment type="similarity">
    <text evidence="1">Belongs to the peptidase C13 family.</text>
</comment>
<evidence type="ECO:0000313" key="4">
    <source>
        <dbReference type="Proteomes" id="UP001291623"/>
    </source>
</evidence>
<evidence type="ECO:0000259" key="2">
    <source>
        <dbReference type="Pfam" id="PF20985"/>
    </source>
</evidence>
<reference evidence="3" key="1">
    <citation type="submission" date="2023-12" db="EMBL/GenBank/DDBJ databases">
        <title>Genome assembly of Anisodus tanguticus.</title>
        <authorList>
            <person name="Wang Y.-J."/>
        </authorList>
    </citation>
    <scope>NUCLEOTIDE SEQUENCE</scope>
    <source>
        <strain evidence="3">KB-2021</strain>
        <tissue evidence="3">Leaf</tissue>
    </source>
</reference>
<dbReference type="PANTHER" id="PTHR12000">
    <property type="entry name" value="HEMOGLOBINASE FAMILY MEMBER"/>
    <property type="match status" value="1"/>
</dbReference>
<dbReference type="EMBL" id="JAVYJV010000016">
    <property type="protein sequence ID" value="KAK4351556.1"/>
    <property type="molecule type" value="Genomic_DNA"/>
</dbReference>
<dbReference type="Pfam" id="PF01650">
    <property type="entry name" value="Peptidase_C13"/>
    <property type="match status" value="1"/>
</dbReference>
<name>A0AAE1RGW6_9SOLA</name>
<dbReference type="GO" id="GO:0006624">
    <property type="term" value="P:vacuolar protein processing"/>
    <property type="evidence" value="ECO:0007669"/>
    <property type="project" value="TreeGrafter"/>
</dbReference>
<dbReference type="FunFam" id="1.10.132.130:FF:000001">
    <property type="entry name" value="Vacuolar-processing enzyme beta-isozyme"/>
    <property type="match status" value="1"/>
</dbReference>
<sequence length="229" mass="25799">MRSGSGHRSGRVKLTGSGRPGLNEFLDFANVCHAYQLLKKWGLKDENIIVFMYDDIAYHPENPRPGVILNSPHGNDVFEGVPKIRKRVLYNGTFGSHIMQYGDLHIHEDALSIYMGSNSGKHTSTNNNESLIPSRHVNQRDVHILYLKSKFQTAPEGSTRKIEAYRQLSEAISEREHVDNNVRHIGVVLFGVENAAEVVATVRPAGQSLVDDWDCLKSFWRGTLRVAYD</sequence>
<accession>A0AAE1RGW6</accession>
<gene>
    <name evidence="3" type="ORF">RND71_030869</name>
</gene>
<feature type="domain" description="Legumain prodomain" evidence="2">
    <location>
        <begin position="167"/>
        <end position="220"/>
    </location>
</feature>